<gene>
    <name evidence="1" type="ORF">RFULGI_LOCUS19539</name>
</gene>
<organism evidence="1 2">
    <name type="scientific">Racocetra fulgida</name>
    <dbReference type="NCBI Taxonomy" id="60492"/>
    <lineage>
        <taxon>Eukaryota</taxon>
        <taxon>Fungi</taxon>
        <taxon>Fungi incertae sedis</taxon>
        <taxon>Mucoromycota</taxon>
        <taxon>Glomeromycotina</taxon>
        <taxon>Glomeromycetes</taxon>
        <taxon>Diversisporales</taxon>
        <taxon>Gigasporaceae</taxon>
        <taxon>Racocetra</taxon>
    </lineage>
</organism>
<protein>
    <submittedName>
        <fullName evidence="1">2109_t:CDS:1</fullName>
    </submittedName>
</protein>
<evidence type="ECO:0000313" key="1">
    <source>
        <dbReference type="EMBL" id="CAG8819783.1"/>
    </source>
</evidence>
<accession>A0A9N9KBJ3</accession>
<name>A0A9N9KBJ3_9GLOM</name>
<evidence type="ECO:0000313" key="2">
    <source>
        <dbReference type="Proteomes" id="UP000789396"/>
    </source>
</evidence>
<dbReference type="AlphaFoldDB" id="A0A9N9KBJ3"/>
<proteinExistence type="predicted"/>
<dbReference type="OrthoDB" id="2305429at2759"/>
<dbReference type="EMBL" id="CAJVPZ010098011">
    <property type="protein sequence ID" value="CAG8819783.1"/>
    <property type="molecule type" value="Genomic_DNA"/>
</dbReference>
<feature type="non-terminal residue" evidence="1">
    <location>
        <position position="107"/>
    </location>
</feature>
<sequence>TDATNQKIKELEEKLAMLQTSKEAPLYFQYYTDSQVHCVSSGAWEDFIQLHDHLKKCFNIEGLLKDYEFIIGDEKMNFGWTKSQFIDFLKQQKCSIDNPVRISDVKK</sequence>
<dbReference type="Proteomes" id="UP000789396">
    <property type="component" value="Unassembled WGS sequence"/>
</dbReference>
<comment type="caution">
    <text evidence="1">The sequence shown here is derived from an EMBL/GenBank/DDBJ whole genome shotgun (WGS) entry which is preliminary data.</text>
</comment>
<feature type="non-terminal residue" evidence="1">
    <location>
        <position position="1"/>
    </location>
</feature>
<reference evidence="1" key="1">
    <citation type="submission" date="2021-06" db="EMBL/GenBank/DDBJ databases">
        <authorList>
            <person name="Kallberg Y."/>
            <person name="Tangrot J."/>
            <person name="Rosling A."/>
        </authorList>
    </citation>
    <scope>NUCLEOTIDE SEQUENCE</scope>
    <source>
        <strain evidence="1">IN212</strain>
    </source>
</reference>
<keyword evidence="2" id="KW-1185">Reference proteome</keyword>